<dbReference type="AlphaFoldDB" id="A0A2J6WFL6"/>
<evidence type="ECO:0000256" key="1">
    <source>
        <dbReference type="ARBA" id="ARBA00001033"/>
    </source>
</evidence>
<dbReference type="PROSITE" id="PS00630">
    <property type="entry name" value="IMP_2"/>
    <property type="match status" value="1"/>
</dbReference>
<keyword evidence="4 7" id="KW-0378">Hydrolase</keyword>
<dbReference type="EC" id="3.1.3.25" evidence="7"/>
<accession>A0A2J6WFL6</accession>
<feature type="binding site" evidence="6">
    <location>
        <position position="82"/>
    </location>
    <ligand>
        <name>Mg(2+)</name>
        <dbReference type="ChEBI" id="CHEBI:18420"/>
        <label>1</label>
        <note>catalytic</note>
    </ligand>
</feature>
<keyword evidence="3 6" id="KW-0479">Metal-binding</keyword>
<evidence type="ECO:0000313" key="8">
    <source>
        <dbReference type="EMBL" id="PMP68437.1"/>
    </source>
</evidence>
<dbReference type="Gene3D" id="3.30.540.10">
    <property type="entry name" value="Fructose-1,6-Bisphosphatase, subunit A, domain 1"/>
    <property type="match status" value="1"/>
</dbReference>
<feature type="binding site" evidence="6">
    <location>
        <position position="83"/>
    </location>
    <ligand>
        <name>Mg(2+)</name>
        <dbReference type="ChEBI" id="CHEBI:18420"/>
        <label>1</label>
        <note>catalytic</note>
    </ligand>
</feature>
<dbReference type="CDD" id="cd01639">
    <property type="entry name" value="IMPase"/>
    <property type="match status" value="1"/>
</dbReference>
<dbReference type="Gene3D" id="3.40.190.80">
    <property type="match status" value="1"/>
</dbReference>
<dbReference type="Proteomes" id="UP000237040">
    <property type="component" value="Unassembled WGS sequence"/>
</dbReference>
<name>A0A2J6WFL6_9BACT</name>
<comment type="similarity">
    <text evidence="7">Belongs to the inositol monophosphatase superfamily.</text>
</comment>
<feature type="binding site" evidence="6">
    <location>
        <position position="206"/>
    </location>
    <ligand>
        <name>Mg(2+)</name>
        <dbReference type="ChEBI" id="CHEBI:18420"/>
        <label>1</label>
        <note>catalytic</note>
    </ligand>
</feature>
<evidence type="ECO:0000256" key="3">
    <source>
        <dbReference type="ARBA" id="ARBA00022723"/>
    </source>
</evidence>
<dbReference type="GO" id="GO:0007165">
    <property type="term" value="P:signal transduction"/>
    <property type="evidence" value="ECO:0007669"/>
    <property type="project" value="TreeGrafter"/>
</dbReference>
<evidence type="ECO:0000256" key="6">
    <source>
        <dbReference type="PIRSR" id="PIRSR600760-2"/>
    </source>
</evidence>
<dbReference type="InterPro" id="IPR020552">
    <property type="entry name" value="Inositol_monoPase_Li-sen"/>
</dbReference>
<comment type="caution">
    <text evidence="8">The sequence shown here is derived from an EMBL/GenBank/DDBJ whole genome shotgun (WGS) entry which is preliminary data.</text>
</comment>
<gene>
    <name evidence="8" type="ORF">C0189_01210</name>
</gene>
<reference evidence="8 9" key="1">
    <citation type="submission" date="2018-01" db="EMBL/GenBank/DDBJ databases">
        <title>Metagenomic assembled genomes from two thermal pools in the Uzon Caldera, Kamchatka, Russia.</title>
        <authorList>
            <person name="Wilkins L."/>
            <person name="Ettinger C."/>
        </authorList>
    </citation>
    <scope>NUCLEOTIDE SEQUENCE [LARGE SCALE GENOMIC DNA]</scope>
    <source>
        <strain evidence="8">ZAV-07</strain>
    </source>
</reference>
<dbReference type="InterPro" id="IPR020550">
    <property type="entry name" value="Inositol_monophosphatase_CS"/>
</dbReference>
<keyword evidence="5 6" id="KW-0460">Magnesium</keyword>
<comment type="catalytic activity">
    <reaction evidence="1 7">
        <text>a myo-inositol phosphate + H2O = myo-inositol + phosphate</text>
        <dbReference type="Rhea" id="RHEA:24056"/>
        <dbReference type="ChEBI" id="CHEBI:15377"/>
        <dbReference type="ChEBI" id="CHEBI:17268"/>
        <dbReference type="ChEBI" id="CHEBI:43474"/>
        <dbReference type="ChEBI" id="CHEBI:84139"/>
        <dbReference type="EC" id="3.1.3.25"/>
    </reaction>
</comment>
<comment type="cofactor">
    <cofactor evidence="2 6 7">
        <name>Mg(2+)</name>
        <dbReference type="ChEBI" id="CHEBI:18420"/>
    </cofactor>
</comment>
<evidence type="ECO:0000256" key="2">
    <source>
        <dbReference type="ARBA" id="ARBA00001946"/>
    </source>
</evidence>
<sequence length="254" mass="28025">MDELNFTIDIAKKAGKIIEKNFKSDFSVRHKGLTDLVTSIDLTVDEFIRDTIKKYFPLYGILSEEGGLQKGSSEKVFVFDPLDGTTNFVKGYPNVCVSIALLREGEVSIGVIYNPISDELFYASRGNGAFKNLKQISVSTTSDLSSSLLATGFPYDFTEYSNFPQFEALFRKSLSVRVDGSAALDLARVAEGVIDGYWERGLNIWDIAAGSLVVEEAHGVVSDFLSGSDYLKKGEIVAANELLHKRILEVLHDI</sequence>
<dbReference type="SUPFAM" id="SSF56655">
    <property type="entry name" value="Carbohydrate phosphatase"/>
    <property type="match status" value="1"/>
</dbReference>
<dbReference type="PANTHER" id="PTHR20854">
    <property type="entry name" value="INOSITOL MONOPHOSPHATASE"/>
    <property type="match status" value="1"/>
</dbReference>
<dbReference type="PANTHER" id="PTHR20854:SF4">
    <property type="entry name" value="INOSITOL-1-MONOPHOSPHATASE-RELATED"/>
    <property type="match status" value="1"/>
</dbReference>
<evidence type="ECO:0000256" key="5">
    <source>
        <dbReference type="ARBA" id="ARBA00022842"/>
    </source>
</evidence>
<dbReference type="FunFam" id="3.30.540.10:FF:000003">
    <property type="entry name" value="Inositol-1-monophosphatase"/>
    <property type="match status" value="1"/>
</dbReference>
<evidence type="ECO:0000256" key="7">
    <source>
        <dbReference type="RuleBase" id="RU364068"/>
    </source>
</evidence>
<proteinExistence type="inferred from homology"/>
<evidence type="ECO:0000313" key="9">
    <source>
        <dbReference type="Proteomes" id="UP000237040"/>
    </source>
</evidence>
<dbReference type="PRINTS" id="PR00378">
    <property type="entry name" value="LIIMPHPHTASE"/>
</dbReference>
<dbReference type="GO" id="GO:0046872">
    <property type="term" value="F:metal ion binding"/>
    <property type="evidence" value="ECO:0007669"/>
    <property type="project" value="UniProtKB-KW"/>
</dbReference>
<feature type="binding site" evidence="6">
    <location>
        <position position="64"/>
    </location>
    <ligand>
        <name>Mg(2+)</name>
        <dbReference type="ChEBI" id="CHEBI:18420"/>
        <label>1</label>
        <note>catalytic</note>
    </ligand>
</feature>
<dbReference type="EMBL" id="PNIL01000019">
    <property type="protein sequence ID" value="PMP68437.1"/>
    <property type="molecule type" value="Genomic_DNA"/>
</dbReference>
<dbReference type="PRINTS" id="PR00377">
    <property type="entry name" value="IMPHPHTASES"/>
</dbReference>
<protein>
    <recommendedName>
        <fullName evidence="7">Inositol-1-monophosphatase</fullName>
        <ecNumber evidence="7">3.1.3.25</ecNumber>
    </recommendedName>
</protein>
<feature type="binding site" evidence="6">
    <location>
        <position position="80"/>
    </location>
    <ligand>
        <name>Mg(2+)</name>
        <dbReference type="ChEBI" id="CHEBI:18420"/>
        <label>1</label>
        <note>catalytic</note>
    </ligand>
</feature>
<dbReference type="InterPro" id="IPR000760">
    <property type="entry name" value="Inositol_monophosphatase-like"/>
</dbReference>
<organism evidence="8 9">
    <name type="scientific">Caldisericum exile</name>
    <dbReference type="NCBI Taxonomy" id="693075"/>
    <lineage>
        <taxon>Bacteria</taxon>
        <taxon>Pseudomonadati</taxon>
        <taxon>Caldisericota/Cryosericota group</taxon>
        <taxon>Caldisericota</taxon>
        <taxon>Caldisericia</taxon>
        <taxon>Caldisericales</taxon>
        <taxon>Caldisericaceae</taxon>
        <taxon>Caldisericum</taxon>
    </lineage>
</organism>
<dbReference type="InterPro" id="IPR033942">
    <property type="entry name" value="IMPase"/>
</dbReference>
<dbReference type="Pfam" id="PF00459">
    <property type="entry name" value="Inositol_P"/>
    <property type="match status" value="1"/>
</dbReference>
<evidence type="ECO:0000256" key="4">
    <source>
        <dbReference type="ARBA" id="ARBA00022801"/>
    </source>
</evidence>
<dbReference type="GO" id="GO:0046854">
    <property type="term" value="P:phosphatidylinositol phosphate biosynthetic process"/>
    <property type="evidence" value="ECO:0007669"/>
    <property type="project" value="InterPro"/>
</dbReference>
<dbReference type="GO" id="GO:0008934">
    <property type="term" value="F:inositol monophosphate 1-phosphatase activity"/>
    <property type="evidence" value="ECO:0007669"/>
    <property type="project" value="InterPro"/>
</dbReference>
<dbReference type="GO" id="GO:0006020">
    <property type="term" value="P:inositol metabolic process"/>
    <property type="evidence" value="ECO:0007669"/>
    <property type="project" value="TreeGrafter"/>
</dbReference>